<feature type="region of interest" description="Disordered" evidence="1">
    <location>
        <begin position="1"/>
        <end position="21"/>
    </location>
</feature>
<feature type="region of interest" description="Disordered" evidence="1">
    <location>
        <begin position="454"/>
        <end position="493"/>
    </location>
</feature>
<dbReference type="SUPFAM" id="SSF54106">
    <property type="entry name" value="LysM domain"/>
    <property type="match status" value="1"/>
</dbReference>
<comment type="caution">
    <text evidence="3">The sequence shown here is derived from an EMBL/GenBank/DDBJ whole genome shotgun (WGS) entry which is preliminary data.</text>
</comment>
<proteinExistence type="predicted"/>
<evidence type="ECO:0000313" key="3">
    <source>
        <dbReference type="EMBL" id="CAG8518295.1"/>
    </source>
</evidence>
<feature type="domain" description="LysM" evidence="2">
    <location>
        <begin position="190"/>
        <end position="234"/>
    </location>
</feature>
<name>A0A9N9A5Z8_9GLOM</name>
<reference evidence="3" key="1">
    <citation type="submission" date="2021-06" db="EMBL/GenBank/DDBJ databases">
        <authorList>
            <person name="Kallberg Y."/>
            <person name="Tangrot J."/>
            <person name="Rosling A."/>
        </authorList>
    </citation>
    <scope>NUCLEOTIDE SEQUENCE</scope>
    <source>
        <strain evidence="3">MT106</strain>
    </source>
</reference>
<dbReference type="SMART" id="SM00257">
    <property type="entry name" value="LysM"/>
    <property type="match status" value="1"/>
</dbReference>
<dbReference type="PANTHER" id="PTHR20932:SF8">
    <property type="entry name" value="LD22649P"/>
    <property type="match status" value="1"/>
</dbReference>
<dbReference type="PANTHER" id="PTHR20932">
    <property type="entry name" value="LYSM AND PUTATIVE PEPTIDOGLYCAN-BINDING DOMAIN-CONTAINING PROTEIN"/>
    <property type="match status" value="1"/>
</dbReference>
<feature type="non-terminal residue" evidence="3">
    <location>
        <position position="1"/>
    </location>
</feature>
<evidence type="ECO:0000256" key="1">
    <source>
        <dbReference type="SAM" id="MobiDB-lite"/>
    </source>
</evidence>
<dbReference type="PROSITE" id="PS51782">
    <property type="entry name" value="LYSM"/>
    <property type="match status" value="1"/>
</dbReference>
<dbReference type="OrthoDB" id="2192830at2759"/>
<protein>
    <submittedName>
        <fullName evidence="3">4478_t:CDS:1</fullName>
    </submittedName>
</protein>
<accession>A0A9N9A5Z8</accession>
<feature type="region of interest" description="Disordered" evidence="1">
    <location>
        <begin position="262"/>
        <end position="295"/>
    </location>
</feature>
<dbReference type="Proteomes" id="UP000789831">
    <property type="component" value="Unassembled WGS sequence"/>
</dbReference>
<dbReference type="InterPro" id="IPR018392">
    <property type="entry name" value="LysM"/>
</dbReference>
<sequence>WSPPSGQPEHSSNTTTTTTSSALLLSSSPQFLFSQSSVFSIDNPSETNNYRSQTTHTTNSSFHEQQNTFPSKPALIPTNSHPLSHELSTSPMTPTFFNNKNINHISDKENESNIRQRRAYASLDSDQDPLKLAAASSSSLLRNRRSLLDISLTDGLNEDIQRKRSVKAGSAAAVAKECRPKRELERKTVIVHEVKKTDTLAGIALFYGIEVSLLKKTNKLWTNDSIHMHKYLYIPLDECKFDDDNERRTTVILEDDRIHISKNNNNNYHSSSSTSDSSRPSMSSPSSSPSNSPFTYYDREILMPHQTHEFCHDRKLSNVSTATIWSTSSVATTNLGFTSAEIQELSSAQLSYFPPHRTNNGTTLAKNPITTLDTSISSTITQPSPVPISHYQKNRRRNNNINLLTMPFSSTHSSNNSFMENPSKIVDKLITTLDAAGEKYWGRGFSSVKLATSNRRTRSDGDNGLGGIWSSNHGGYRGDSTELRSSLRKSSTSRKVLFANSFEDG</sequence>
<dbReference type="AlphaFoldDB" id="A0A9N9A5Z8"/>
<dbReference type="EMBL" id="CAJVPL010000652">
    <property type="protein sequence ID" value="CAG8518295.1"/>
    <property type="molecule type" value="Genomic_DNA"/>
</dbReference>
<feature type="compositionally biased region" description="Low complexity" evidence="1">
    <location>
        <begin position="11"/>
        <end position="21"/>
    </location>
</feature>
<feature type="compositionally biased region" description="Low complexity" evidence="1">
    <location>
        <begin position="262"/>
        <end position="293"/>
    </location>
</feature>
<dbReference type="CDD" id="cd00118">
    <property type="entry name" value="LysM"/>
    <property type="match status" value="1"/>
</dbReference>
<organism evidence="3 4">
    <name type="scientific">Ambispora gerdemannii</name>
    <dbReference type="NCBI Taxonomy" id="144530"/>
    <lineage>
        <taxon>Eukaryota</taxon>
        <taxon>Fungi</taxon>
        <taxon>Fungi incertae sedis</taxon>
        <taxon>Mucoromycota</taxon>
        <taxon>Glomeromycotina</taxon>
        <taxon>Glomeromycetes</taxon>
        <taxon>Archaeosporales</taxon>
        <taxon>Ambisporaceae</taxon>
        <taxon>Ambispora</taxon>
    </lineage>
</organism>
<evidence type="ECO:0000313" key="4">
    <source>
        <dbReference type="Proteomes" id="UP000789831"/>
    </source>
</evidence>
<dbReference type="Pfam" id="PF01476">
    <property type="entry name" value="LysM"/>
    <property type="match status" value="1"/>
</dbReference>
<gene>
    <name evidence="3" type="ORF">AGERDE_LOCUS5100</name>
</gene>
<dbReference type="InterPro" id="IPR045030">
    <property type="entry name" value="LYSM1-4"/>
</dbReference>
<dbReference type="InterPro" id="IPR036779">
    <property type="entry name" value="LysM_dom_sf"/>
</dbReference>
<dbReference type="Gene3D" id="3.10.350.10">
    <property type="entry name" value="LysM domain"/>
    <property type="match status" value="1"/>
</dbReference>
<feature type="region of interest" description="Disordered" evidence="1">
    <location>
        <begin position="44"/>
        <end position="69"/>
    </location>
</feature>
<keyword evidence="4" id="KW-1185">Reference proteome</keyword>
<evidence type="ECO:0000259" key="2">
    <source>
        <dbReference type="PROSITE" id="PS51782"/>
    </source>
</evidence>